<name>A0AA35T749_GEOBA</name>
<gene>
    <name evidence="1" type="ORF">GBAR_LOCUS23587</name>
</gene>
<organism evidence="1 2">
    <name type="scientific">Geodia barretti</name>
    <name type="common">Barrett's horny sponge</name>
    <dbReference type="NCBI Taxonomy" id="519541"/>
    <lineage>
        <taxon>Eukaryota</taxon>
        <taxon>Metazoa</taxon>
        <taxon>Porifera</taxon>
        <taxon>Demospongiae</taxon>
        <taxon>Heteroscleromorpha</taxon>
        <taxon>Tetractinellida</taxon>
        <taxon>Astrophorina</taxon>
        <taxon>Geodiidae</taxon>
        <taxon>Geodia</taxon>
    </lineage>
</organism>
<keyword evidence="2" id="KW-1185">Reference proteome</keyword>
<proteinExistence type="predicted"/>
<sequence length="70" mass="8300">METRKTLAGELSSISRRRPIKRCRVKLCMQWRCCCVVPPIPAREPQKNRQNRLHRETGERCRLFQSSCLT</sequence>
<comment type="caution">
    <text evidence="1">The sequence shown here is derived from an EMBL/GenBank/DDBJ whole genome shotgun (WGS) entry which is preliminary data.</text>
</comment>
<evidence type="ECO:0000313" key="1">
    <source>
        <dbReference type="EMBL" id="CAI8042509.1"/>
    </source>
</evidence>
<dbReference type="EMBL" id="CASHTH010003271">
    <property type="protein sequence ID" value="CAI8042509.1"/>
    <property type="molecule type" value="Genomic_DNA"/>
</dbReference>
<protein>
    <submittedName>
        <fullName evidence="1">Uncharacterized protein</fullName>
    </submittedName>
</protein>
<evidence type="ECO:0000313" key="2">
    <source>
        <dbReference type="Proteomes" id="UP001174909"/>
    </source>
</evidence>
<dbReference type="Proteomes" id="UP001174909">
    <property type="component" value="Unassembled WGS sequence"/>
</dbReference>
<accession>A0AA35T749</accession>
<dbReference type="AlphaFoldDB" id="A0AA35T749"/>
<reference evidence="1" key="1">
    <citation type="submission" date="2023-03" db="EMBL/GenBank/DDBJ databases">
        <authorList>
            <person name="Steffen K."/>
            <person name="Cardenas P."/>
        </authorList>
    </citation>
    <scope>NUCLEOTIDE SEQUENCE</scope>
</reference>